<feature type="domain" description="E3 ubiquitin-protein ligase UBR4 N-terminal" evidence="1">
    <location>
        <begin position="12"/>
        <end position="261"/>
    </location>
</feature>
<evidence type="ECO:0000259" key="1">
    <source>
        <dbReference type="Pfam" id="PF19423"/>
    </source>
</evidence>
<name>A0A915JG91_ROMCU</name>
<dbReference type="InterPro" id="IPR045841">
    <property type="entry name" value="E3_UBR4_N"/>
</dbReference>
<sequence>MCGFVWTQRELTLLANALRSMEHNSYTFGNQIHSDLDLALTTIVHNLIANSCFSDNEVVFLEKLGVPVGAERKEDWPLELPQRILSILGQILFLRCKKNSAKYKSVDEDTVITTIWQRLLFTLSSKSLDVVAPRGTTDINVEHLQLLLLLFHSLSLMQKKVVFVNAISTIVSTADKFMKQAQLANLFFNSLHFSRLCLIFDYMIRYFYDPPPGLIDDVRNNIFRFSKTTTFDSKDSKTVSRISSKTFLACTEFDEENKRKVPTAYQ</sequence>
<dbReference type="InterPro" id="IPR045189">
    <property type="entry name" value="UBR4-like"/>
</dbReference>
<protein>
    <submittedName>
        <fullName evidence="3">E3 ubiquitin-protein ligase UBR4 N-terminal domain-containing protein</fullName>
    </submittedName>
</protein>
<dbReference type="Pfam" id="PF19423">
    <property type="entry name" value="E3_UBR4_N"/>
    <property type="match status" value="1"/>
</dbReference>
<dbReference type="PANTHER" id="PTHR21725:SF1">
    <property type="entry name" value="E3 UBIQUITIN-PROTEIN LIGASE UBR4"/>
    <property type="match status" value="1"/>
</dbReference>
<dbReference type="WBParaSite" id="nRc.2.0.1.t24597-RA">
    <property type="protein sequence ID" value="nRc.2.0.1.t24597-RA"/>
    <property type="gene ID" value="nRc.2.0.1.g24597"/>
</dbReference>
<organism evidence="2 3">
    <name type="scientific">Romanomermis culicivorax</name>
    <name type="common">Nematode worm</name>
    <dbReference type="NCBI Taxonomy" id="13658"/>
    <lineage>
        <taxon>Eukaryota</taxon>
        <taxon>Metazoa</taxon>
        <taxon>Ecdysozoa</taxon>
        <taxon>Nematoda</taxon>
        <taxon>Enoplea</taxon>
        <taxon>Dorylaimia</taxon>
        <taxon>Mermithida</taxon>
        <taxon>Mermithoidea</taxon>
        <taxon>Mermithidae</taxon>
        <taxon>Romanomermis</taxon>
    </lineage>
</organism>
<proteinExistence type="predicted"/>
<dbReference type="OMA" id="FLACTEF"/>
<evidence type="ECO:0000313" key="2">
    <source>
        <dbReference type="Proteomes" id="UP000887565"/>
    </source>
</evidence>
<accession>A0A915JG91</accession>
<dbReference type="AlphaFoldDB" id="A0A915JG91"/>
<evidence type="ECO:0000313" key="3">
    <source>
        <dbReference type="WBParaSite" id="nRc.2.0.1.t24597-RA"/>
    </source>
</evidence>
<dbReference type="Proteomes" id="UP000887565">
    <property type="component" value="Unplaced"/>
</dbReference>
<reference evidence="3" key="1">
    <citation type="submission" date="2022-11" db="UniProtKB">
        <authorList>
            <consortium name="WormBaseParasite"/>
        </authorList>
    </citation>
    <scope>IDENTIFICATION</scope>
</reference>
<keyword evidence="2" id="KW-1185">Reference proteome</keyword>
<dbReference type="PANTHER" id="PTHR21725">
    <property type="entry name" value="E3 UBIQUITIN-PROTEIN LIGASE UBR4"/>
    <property type="match status" value="1"/>
</dbReference>